<dbReference type="InterPro" id="IPR011059">
    <property type="entry name" value="Metal-dep_hydrolase_composite"/>
</dbReference>
<feature type="chain" id="PRO_5047200158" evidence="1">
    <location>
        <begin position="41"/>
        <end position="620"/>
    </location>
</feature>
<dbReference type="Proteomes" id="UP000662888">
    <property type="component" value="Chromosome"/>
</dbReference>
<dbReference type="SUPFAM" id="SSF51556">
    <property type="entry name" value="Metallo-dependent hydrolases"/>
    <property type="match status" value="1"/>
</dbReference>
<evidence type="ECO:0000313" key="3">
    <source>
        <dbReference type="EMBL" id="QPI53018.1"/>
    </source>
</evidence>
<dbReference type="Pfam" id="PF07969">
    <property type="entry name" value="Amidohydro_3"/>
    <property type="match status" value="1"/>
</dbReference>
<dbReference type="InterPro" id="IPR033932">
    <property type="entry name" value="YtcJ-like"/>
</dbReference>
<dbReference type="InterPro" id="IPR013108">
    <property type="entry name" value="Amidohydro_3"/>
</dbReference>
<accession>A0AA48WIP2</accession>
<keyword evidence="1" id="KW-0732">Signal</keyword>
<organism evidence="3 4">
    <name type="scientific">Massilia antarctica</name>
    <dbReference type="NCBI Taxonomy" id="2765360"/>
    <lineage>
        <taxon>Bacteria</taxon>
        <taxon>Pseudomonadati</taxon>
        <taxon>Pseudomonadota</taxon>
        <taxon>Betaproteobacteria</taxon>
        <taxon>Burkholderiales</taxon>
        <taxon>Oxalobacteraceae</taxon>
        <taxon>Telluria group</taxon>
        <taxon>Massilia</taxon>
    </lineage>
</organism>
<evidence type="ECO:0000256" key="1">
    <source>
        <dbReference type="SAM" id="SignalP"/>
    </source>
</evidence>
<dbReference type="Gene3D" id="3.20.20.140">
    <property type="entry name" value="Metal-dependent hydrolases"/>
    <property type="match status" value="1"/>
</dbReference>
<dbReference type="Gene3D" id="3.10.310.70">
    <property type="match status" value="1"/>
</dbReference>
<sequence>MTNKNCRLPGGAIRAPHAVLVWRKRAAALALACAWSGVHAGAPRAVAGAADTIYRNGYVYTVDAGDSVQQALAVRAGRIVYVGDNTGAARLAGKRTRIIDLQGRMLMPGLIDAHMHPLSGGKRLLHCNLNYEALTVPQFQARIQACVDKEGRSKGVKEWLQVVNWFEQGMLPAGVETTHATLDTINTARPVVVRSSFGHSNLVNMRGLEVAGITRATPNPATGKIVRDAAGEPTGLLEDAAMELVDKLLPKTTPAENISAATFAMQALGRQGVTSFFDASSDQEIFTAFAAIERQGKLSARAHFAAEVATEDGADPARALASVLKMVRRYHQDKNGVAPSMRVRHAKLYMDGVIAAPALTGTMLAPYYVDRGTPQHPHWVPGDSKGPPTYFPPAALKAIVIGLATAGIDAHVHVDGDGAVRETLDAVEALRATPAGKDARPALAHAEIVDPADFGRFAALDASAVLSFQWGKPAPDTVAGLKDYLGPQRYAILEPQSLLLDAGARVVFGSDWPVDPLDEWFALKVGVTRTNAPSAGPEFAGKLGPAPGMPRAAVLRAATMNAAYTLRQEGQVGSLEVGKLADLIVLDRNFFQIPDEEIADIKVLQTVVGGKVVHQSPAFP</sequence>
<dbReference type="SUPFAM" id="SSF51338">
    <property type="entry name" value="Composite domain of metallo-dependent hydrolases"/>
    <property type="match status" value="1"/>
</dbReference>
<dbReference type="PANTHER" id="PTHR22642">
    <property type="entry name" value="IMIDAZOLONEPROPIONASE"/>
    <property type="match status" value="1"/>
</dbReference>
<evidence type="ECO:0000313" key="4">
    <source>
        <dbReference type="Proteomes" id="UP000662888"/>
    </source>
</evidence>
<evidence type="ECO:0000259" key="2">
    <source>
        <dbReference type="Pfam" id="PF07969"/>
    </source>
</evidence>
<dbReference type="CDD" id="cd01300">
    <property type="entry name" value="YtcJ_like"/>
    <property type="match status" value="1"/>
</dbReference>
<feature type="signal peptide" evidence="1">
    <location>
        <begin position="1"/>
        <end position="40"/>
    </location>
</feature>
<feature type="domain" description="Amidohydrolase 3" evidence="2">
    <location>
        <begin position="97"/>
        <end position="614"/>
    </location>
</feature>
<protein>
    <submittedName>
        <fullName evidence="3">Amidohydrolase</fullName>
    </submittedName>
</protein>
<dbReference type="RefSeq" id="WP_206089787.1">
    <property type="nucleotide sequence ID" value="NZ_CP065053.1"/>
</dbReference>
<proteinExistence type="predicted"/>
<reference evidence="3 4" key="1">
    <citation type="submission" date="2020-11" db="EMBL/GenBank/DDBJ databases">
        <authorList>
            <person name="Sun Q."/>
        </authorList>
    </citation>
    <scope>NUCLEOTIDE SEQUENCE [LARGE SCALE GENOMIC DNA]</scope>
    <source>
        <strain evidence="3 4">P8398</strain>
    </source>
</reference>
<dbReference type="PANTHER" id="PTHR22642:SF2">
    <property type="entry name" value="PROTEIN LONG AFTER FAR-RED 3"/>
    <property type="match status" value="1"/>
</dbReference>
<dbReference type="EMBL" id="CP065053">
    <property type="protein sequence ID" value="QPI53018.1"/>
    <property type="molecule type" value="Genomic_DNA"/>
</dbReference>
<dbReference type="InterPro" id="IPR032466">
    <property type="entry name" value="Metal_Hydrolase"/>
</dbReference>
<dbReference type="Gene3D" id="2.30.40.10">
    <property type="entry name" value="Urease, subunit C, domain 1"/>
    <property type="match status" value="1"/>
</dbReference>
<name>A0AA48WIP2_9BURK</name>
<gene>
    <name evidence="3" type="ORF">IV454_00915</name>
</gene>
<keyword evidence="4" id="KW-1185">Reference proteome</keyword>